<dbReference type="InterPro" id="IPR013736">
    <property type="entry name" value="Xaa-Pro_dipept_C"/>
</dbReference>
<dbReference type="SUPFAM" id="SSF53474">
    <property type="entry name" value="alpha/beta-Hydrolases"/>
    <property type="match status" value="1"/>
</dbReference>
<dbReference type="AlphaFoldDB" id="A0A7T7KMT1"/>
<dbReference type="Gene3D" id="2.60.120.260">
    <property type="entry name" value="Galactose-binding domain-like"/>
    <property type="match status" value="1"/>
</dbReference>
<dbReference type="Gene3D" id="3.40.50.1820">
    <property type="entry name" value="alpha/beta hydrolase"/>
    <property type="match status" value="1"/>
</dbReference>
<gene>
    <name evidence="3" type="ORF">JET14_08215</name>
</gene>
<dbReference type="PANTHER" id="PTHR43056">
    <property type="entry name" value="PEPTIDASE S9 PROLYL OLIGOPEPTIDASE"/>
    <property type="match status" value="1"/>
</dbReference>
<accession>A0A7T7KMT1</accession>
<dbReference type="SUPFAM" id="SSF49785">
    <property type="entry name" value="Galactose-binding domain-like"/>
    <property type="match status" value="1"/>
</dbReference>
<dbReference type="SMART" id="SM00939">
    <property type="entry name" value="PepX_C"/>
    <property type="match status" value="1"/>
</dbReference>
<dbReference type="InterPro" id="IPR050585">
    <property type="entry name" value="Xaa-Pro_dipeptidyl-ppase/CocE"/>
</dbReference>
<dbReference type="InterPro" id="IPR005674">
    <property type="entry name" value="CocE/Ser_esterase"/>
</dbReference>
<dbReference type="InterPro" id="IPR008979">
    <property type="entry name" value="Galactose-bd-like_sf"/>
</dbReference>
<dbReference type="InterPro" id="IPR000383">
    <property type="entry name" value="Xaa-Pro-like_dom"/>
</dbReference>
<organism evidence="3 4">
    <name type="scientific">Martelella lutilitoris</name>
    <dbReference type="NCBI Taxonomy" id="2583532"/>
    <lineage>
        <taxon>Bacteria</taxon>
        <taxon>Pseudomonadati</taxon>
        <taxon>Pseudomonadota</taxon>
        <taxon>Alphaproteobacteria</taxon>
        <taxon>Hyphomicrobiales</taxon>
        <taxon>Aurantimonadaceae</taxon>
        <taxon>Martelella</taxon>
    </lineage>
</organism>
<protein>
    <submittedName>
        <fullName evidence="3">CocE/NonD family hydrolase</fullName>
    </submittedName>
</protein>
<evidence type="ECO:0000259" key="2">
    <source>
        <dbReference type="SMART" id="SM00939"/>
    </source>
</evidence>
<evidence type="ECO:0000313" key="4">
    <source>
        <dbReference type="Proteomes" id="UP000596083"/>
    </source>
</evidence>
<dbReference type="InterPro" id="IPR029058">
    <property type="entry name" value="AB_hydrolase_fold"/>
</dbReference>
<dbReference type="GO" id="GO:0008239">
    <property type="term" value="F:dipeptidyl-peptidase activity"/>
    <property type="evidence" value="ECO:0007669"/>
    <property type="project" value="InterPro"/>
</dbReference>
<dbReference type="EMBL" id="CP066786">
    <property type="protein sequence ID" value="QQM32117.1"/>
    <property type="molecule type" value="Genomic_DNA"/>
</dbReference>
<evidence type="ECO:0000313" key="3">
    <source>
        <dbReference type="EMBL" id="QQM32117.1"/>
    </source>
</evidence>
<dbReference type="Pfam" id="PF02129">
    <property type="entry name" value="Peptidase_S15"/>
    <property type="match status" value="1"/>
</dbReference>
<name>A0A7T7KMT1_9HYPH</name>
<dbReference type="NCBIfam" id="TIGR00976">
    <property type="entry name" value="CocE_NonD"/>
    <property type="match status" value="1"/>
</dbReference>
<keyword evidence="1 3" id="KW-0378">Hydrolase</keyword>
<dbReference type="Gene3D" id="1.10.3020.10">
    <property type="entry name" value="alpha-amino acid ester hydrolase ( Helical cap domain)"/>
    <property type="match status" value="1"/>
</dbReference>
<sequence>MQNFTVRATGDRPAPFRQIVIPLSDGTRLTARLWLPEAPAASQVPVVLEWIPYRQSDGTALADAMMHGYFAECGIAACRVDIRGSGNSEGLLHDEYLKQEQDDALEVIAWLAAQAWCNGNVGMIGISWGGFAGLQIAARRPPALKAIITACSTDDRYGDDVHFMGGALLNDGLQWGAGLFTQLGRPADPKHAGQNWRDIWMHRLENIEPPLAGWLSHMERDDFWKHGSVCENYGDIDCAVFAVGGWVDGYSDPILRLMQKLNVPRKGLIGPWTHMYPTWGQPGPRIGFLQECMRWWRHWLLDDDTGIMDEPMLRLWVGDDPKPDAASPEIGGSWIGLESWPPEAPAKTLYADDRCLSETPGGPAGAIVLDSPLTLGATGGEWCPLDAGGNGPEFASDQRPDDGQSLCFDTRPLDHPQHLVGHAALKLRLSFAGERALIVIRLNEVKADGTSARVTFTARRLRRPEGVAPGEAFDIAIPVNAVAHRFSPGSRLRLALSTSYWPMIWPEAQDNAMCIQPEGLQLSLLGMPPGAIHDQPAFGAALHAMPVSCKTVAAPEYRRTTVTDQATGRVALFSEDTPSTWEIDGLSITSRYDHDYSILPRDGGSARAGFQFAQTYERDSWKVSIETDTQVFREDGKLVLTSRFAAYEADRQIFERLWTHSFDE</sequence>
<proteinExistence type="predicted"/>
<dbReference type="PANTHER" id="PTHR43056:SF10">
    <property type="entry name" value="COCE_NOND FAMILY, PUTATIVE (AFU_ORTHOLOGUE AFUA_7G00600)-RELATED"/>
    <property type="match status" value="1"/>
</dbReference>
<dbReference type="RefSeq" id="WP_200337581.1">
    <property type="nucleotide sequence ID" value="NZ_CP066786.1"/>
</dbReference>
<dbReference type="Proteomes" id="UP000596083">
    <property type="component" value="Chromosome"/>
</dbReference>
<dbReference type="KEGG" id="mlut:JET14_08215"/>
<reference evidence="3 4" key="1">
    <citation type="submission" date="2020-12" db="EMBL/GenBank/DDBJ databases">
        <authorList>
            <person name="Zheng R.K."/>
            <person name="Sun C.M."/>
        </authorList>
    </citation>
    <scope>NUCLEOTIDE SEQUENCE [LARGE SCALE GENOMIC DNA]</scope>
    <source>
        <strain evidence="3 4">ZRK001</strain>
    </source>
</reference>
<dbReference type="Pfam" id="PF08530">
    <property type="entry name" value="PepX_C"/>
    <property type="match status" value="1"/>
</dbReference>
<evidence type="ECO:0000256" key="1">
    <source>
        <dbReference type="ARBA" id="ARBA00022801"/>
    </source>
</evidence>
<feature type="domain" description="Xaa-Pro dipeptidyl-peptidase C-terminal" evidence="2">
    <location>
        <begin position="293"/>
        <end position="523"/>
    </location>
</feature>